<evidence type="ECO:0000313" key="3">
    <source>
        <dbReference type="Proteomes" id="UP001597389"/>
    </source>
</evidence>
<proteinExistence type="predicted"/>
<protein>
    <recommendedName>
        <fullName evidence="4">HEAT repeat domain-containing protein</fullName>
    </recommendedName>
</protein>
<name>A0ABW4Z8L0_9BACT</name>
<dbReference type="Proteomes" id="UP001597389">
    <property type="component" value="Unassembled WGS sequence"/>
</dbReference>
<organism evidence="2 3">
    <name type="scientific">Rubritalea tangerina</name>
    <dbReference type="NCBI Taxonomy" id="430798"/>
    <lineage>
        <taxon>Bacteria</taxon>
        <taxon>Pseudomonadati</taxon>
        <taxon>Verrucomicrobiota</taxon>
        <taxon>Verrucomicrobiia</taxon>
        <taxon>Verrucomicrobiales</taxon>
        <taxon>Rubritaleaceae</taxon>
        <taxon>Rubritalea</taxon>
    </lineage>
</organism>
<dbReference type="Gene3D" id="2.20.28.160">
    <property type="match status" value="1"/>
</dbReference>
<dbReference type="RefSeq" id="WP_377177647.1">
    <property type="nucleotide sequence ID" value="NZ_JBHUJB010000022.1"/>
</dbReference>
<feature type="transmembrane region" description="Helical" evidence="1">
    <location>
        <begin position="157"/>
        <end position="177"/>
    </location>
</feature>
<evidence type="ECO:0008006" key="4">
    <source>
        <dbReference type="Google" id="ProtNLM"/>
    </source>
</evidence>
<evidence type="ECO:0000313" key="2">
    <source>
        <dbReference type="EMBL" id="MFD2158323.1"/>
    </source>
</evidence>
<keyword evidence="1" id="KW-0812">Transmembrane</keyword>
<feature type="transmembrane region" description="Helical" evidence="1">
    <location>
        <begin position="134"/>
        <end position="152"/>
    </location>
</feature>
<sequence length="524" mass="57647">MSEIKIQCPECHERFEVPEELMGEAVECGSCGHPFDLSEEHIDTLAMRHFPGEKADQLASFTKKSPDIGQVADVSFETAEYDQQVDPSELTPLGPRRILSIFIGIGFMSGMILLFVLGGGEGGILTDVTDDKRWVLAGFAALLGSLLIIFGFRKYRVVGVILALLLAAGVCSMPLLYPEQLSPGSEGDIQINVESTEGEQEDAELALERYKLGIGYDSIESKIADAQSPEDVLAITLIRSKPAHTDTIIKYLASALKSDELPRVYKNRKVNEVPATVVLYLEASVDIDQAAEALKRVGAVAKVHRELRVIDVYVDLESMKVADSDALLDEAHPNFYRLNLKELKHIDPKRQHDAVLRLAKVSKLSLRSDIANQLLVLSENVSDEHWEDLMGAMTVWSVEGDGAADIILKRARELALNQKTVSRGYVDFIIGQKVREGGDVVLYAWMRDPVGMEAELVEAGPMVEEILIEMMPELEPIQLQSAANALRKFGSKAALPALLTAYESSSGDVKKSLKATIDEIESRE</sequence>
<evidence type="ECO:0000256" key="1">
    <source>
        <dbReference type="SAM" id="Phobius"/>
    </source>
</evidence>
<gene>
    <name evidence="2" type="ORF">ACFSW8_05380</name>
</gene>
<keyword evidence="1" id="KW-0472">Membrane</keyword>
<keyword evidence="3" id="KW-1185">Reference proteome</keyword>
<keyword evidence="1" id="KW-1133">Transmembrane helix</keyword>
<comment type="caution">
    <text evidence="2">The sequence shown here is derived from an EMBL/GenBank/DDBJ whole genome shotgun (WGS) entry which is preliminary data.</text>
</comment>
<accession>A0ABW4Z8L0</accession>
<reference evidence="3" key="1">
    <citation type="journal article" date="2019" name="Int. J. Syst. Evol. Microbiol.">
        <title>The Global Catalogue of Microorganisms (GCM) 10K type strain sequencing project: providing services to taxonomists for standard genome sequencing and annotation.</title>
        <authorList>
            <consortium name="The Broad Institute Genomics Platform"/>
            <consortium name="The Broad Institute Genome Sequencing Center for Infectious Disease"/>
            <person name="Wu L."/>
            <person name="Ma J."/>
        </authorList>
    </citation>
    <scope>NUCLEOTIDE SEQUENCE [LARGE SCALE GENOMIC DNA]</scope>
    <source>
        <strain evidence="3">CCUG 57942</strain>
    </source>
</reference>
<feature type="transmembrane region" description="Helical" evidence="1">
    <location>
        <begin position="98"/>
        <end position="119"/>
    </location>
</feature>
<dbReference type="EMBL" id="JBHUJB010000022">
    <property type="protein sequence ID" value="MFD2158323.1"/>
    <property type="molecule type" value="Genomic_DNA"/>
</dbReference>